<evidence type="ECO:0000256" key="1">
    <source>
        <dbReference type="ARBA" id="ARBA00010875"/>
    </source>
</evidence>
<comment type="similarity">
    <text evidence="1 8">Belongs to the endoribonuclease YbeY family.</text>
</comment>
<keyword evidence="5 8" id="KW-0255">Endonuclease</keyword>
<evidence type="ECO:0000256" key="8">
    <source>
        <dbReference type="HAMAP-Rule" id="MF_00009"/>
    </source>
</evidence>
<accession>A0A451A484</accession>
<feature type="binding site" evidence="8">
    <location>
        <position position="141"/>
    </location>
    <ligand>
        <name>Zn(2+)</name>
        <dbReference type="ChEBI" id="CHEBI:29105"/>
        <note>catalytic</note>
    </ligand>
</feature>
<dbReference type="AlphaFoldDB" id="A0A451A484"/>
<keyword evidence="4 8" id="KW-0479">Metal-binding</keyword>
<dbReference type="EMBL" id="CAADFX010000136">
    <property type="protein sequence ID" value="VFK60802.1"/>
    <property type="molecule type" value="Genomic_DNA"/>
</dbReference>
<dbReference type="InterPro" id="IPR002036">
    <property type="entry name" value="YbeY"/>
</dbReference>
<dbReference type="SUPFAM" id="SSF55486">
    <property type="entry name" value="Metalloproteases ('zincins'), catalytic domain"/>
    <property type="match status" value="1"/>
</dbReference>
<dbReference type="NCBIfam" id="TIGR00043">
    <property type="entry name" value="rRNA maturation RNase YbeY"/>
    <property type="match status" value="1"/>
</dbReference>
<dbReference type="InterPro" id="IPR020549">
    <property type="entry name" value="YbeY_CS"/>
</dbReference>
<dbReference type="Pfam" id="PF02130">
    <property type="entry name" value="YbeY"/>
    <property type="match status" value="1"/>
</dbReference>
<evidence type="ECO:0000256" key="2">
    <source>
        <dbReference type="ARBA" id="ARBA00022517"/>
    </source>
</evidence>
<gene>
    <name evidence="8" type="primary">ybeY</name>
    <name evidence="9" type="ORF">BECKTUN1418D_GA0071000_11361</name>
</gene>
<dbReference type="PROSITE" id="PS01306">
    <property type="entry name" value="UPF0054"/>
    <property type="match status" value="1"/>
</dbReference>
<dbReference type="PANTHER" id="PTHR46986">
    <property type="entry name" value="ENDORIBONUCLEASE YBEY, CHLOROPLASTIC"/>
    <property type="match status" value="1"/>
</dbReference>
<feature type="binding site" evidence="8">
    <location>
        <position position="135"/>
    </location>
    <ligand>
        <name>Zn(2+)</name>
        <dbReference type="ChEBI" id="CHEBI:29105"/>
        <note>catalytic</note>
    </ligand>
</feature>
<evidence type="ECO:0000256" key="6">
    <source>
        <dbReference type="ARBA" id="ARBA00022801"/>
    </source>
</evidence>
<dbReference type="GO" id="GO:0004521">
    <property type="term" value="F:RNA endonuclease activity"/>
    <property type="evidence" value="ECO:0007669"/>
    <property type="project" value="UniProtKB-UniRule"/>
</dbReference>
<comment type="cofactor">
    <cofactor evidence="8">
        <name>Zn(2+)</name>
        <dbReference type="ChEBI" id="CHEBI:29105"/>
    </cofactor>
    <text evidence="8">Binds 1 zinc ion.</text>
</comment>
<dbReference type="HAMAP" id="MF_00009">
    <property type="entry name" value="Endoribonucl_YbeY"/>
    <property type="match status" value="1"/>
</dbReference>
<sequence length="171" mass="19642">MEKPRVTVDVQYASMQESLPMYENIRTWIEATLTLTANTCHISRKSRHNNDYSDVELTVRIVDEDEGIGLNRRYRGRETATNVLSFPCNVSTILNLNLLGDIVICAPVVEREASMQYEKPYNAHWAHMVIHGTLHLLGYDHQSAIEARYMESMETVVLTELGFPDPYQNPR</sequence>
<dbReference type="InterPro" id="IPR023091">
    <property type="entry name" value="MetalPrtase_cat_dom_sf_prd"/>
</dbReference>
<comment type="function">
    <text evidence="8">Single strand-specific metallo-endoribonuclease involved in late-stage 70S ribosome quality control and in maturation of the 3' terminus of the 16S rRNA.</text>
</comment>
<keyword evidence="6 8" id="KW-0378">Hydrolase</keyword>
<dbReference type="GO" id="GO:0006364">
    <property type="term" value="P:rRNA processing"/>
    <property type="evidence" value="ECO:0007669"/>
    <property type="project" value="UniProtKB-UniRule"/>
</dbReference>
<keyword evidence="2 8" id="KW-0690">Ribosome biogenesis</keyword>
<keyword evidence="7 8" id="KW-0862">Zinc</keyword>
<evidence type="ECO:0000256" key="7">
    <source>
        <dbReference type="ARBA" id="ARBA00022833"/>
    </source>
</evidence>
<evidence type="ECO:0000256" key="4">
    <source>
        <dbReference type="ARBA" id="ARBA00022723"/>
    </source>
</evidence>
<dbReference type="Gene3D" id="3.40.390.30">
    <property type="entry name" value="Metalloproteases ('zincins'), catalytic domain"/>
    <property type="match status" value="1"/>
</dbReference>
<dbReference type="GO" id="GO:0008270">
    <property type="term" value="F:zinc ion binding"/>
    <property type="evidence" value="ECO:0007669"/>
    <property type="project" value="UniProtKB-UniRule"/>
</dbReference>
<dbReference type="EC" id="3.1.-.-" evidence="8"/>
<feature type="binding site" evidence="8">
    <location>
        <position position="131"/>
    </location>
    <ligand>
        <name>Zn(2+)</name>
        <dbReference type="ChEBI" id="CHEBI:29105"/>
        <note>catalytic</note>
    </ligand>
</feature>
<keyword evidence="8" id="KW-0963">Cytoplasm</keyword>
<keyword evidence="8" id="KW-0698">rRNA processing</keyword>
<keyword evidence="3 8" id="KW-0540">Nuclease</keyword>
<proteinExistence type="inferred from homology"/>
<comment type="subcellular location">
    <subcellularLocation>
        <location evidence="8">Cytoplasm</location>
    </subcellularLocation>
</comment>
<protein>
    <recommendedName>
        <fullName evidence="8">Endoribonuclease YbeY</fullName>
        <ecNumber evidence="8">3.1.-.-</ecNumber>
    </recommendedName>
</protein>
<reference evidence="9" key="1">
    <citation type="submission" date="2019-02" db="EMBL/GenBank/DDBJ databases">
        <authorList>
            <person name="Gruber-Vodicka R. H."/>
            <person name="Seah K. B. B."/>
        </authorList>
    </citation>
    <scope>NUCLEOTIDE SEQUENCE</scope>
    <source>
        <strain evidence="9">BECK_BY1</strain>
    </source>
</reference>
<evidence type="ECO:0000256" key="3">
    <source>
        <dbReference type="ARBA" id="ARBA00022722"/>
    </source>
</evidence>
<dbReference type="GO" id="GO:0005737">
    <property type="term" value="C:cytoplasm"/>
    <property type="evidence" value="ECO:0007669"/>
    <property type="project" value="UniProtKB-SubCell"/>
</dbReference>
<evidence type="ECO:0000256" key="5">
    <source>
        <dbReference type="ARBA" id="ARBA00022759"/>
    </source>
</evidence>
<evidence type="ECO:0000313" key="9">
    <source>
        <dbReference type="EMBL" id="VFK60802.1"/>
    </source>
</evidence>
<dbReference type="GO" id="GO:0004222">
    <property type="term" value="F:metalloendopeptidase activity"/>
    <property type="evidence" value="ECO:0007669"/>
    <property type="project" value="InterPro"/>
</dbReference>
<name>A0A451A484_9GAMM</name>
<organism evidence="9">
    <name type="scientific">Candidatus Kentrum sp. TUN</name>
    <dbReference type="NCBI Taxonomy" id="2126343"/>
    <lineage>
        <taxon>Bacteria</taxon>
        <taxon>Pseudomonadati</taxon>
        <taxon>Pseudomonadota</taxon>
        <taxon>Gammaproteobacteria</taxon>
        <taxon>Candidatus Kentrum</taxon>
    </lineage>
</organism>
<dbReference type="PANTHER" id="PTHR46986:SF1">
    <property type="entry name" value="ENDORIBONUCLEASE YBEY, CHLOROPLASTIC"/>
    <property type="match status" value="1"/>
</dbReference>